<dbReference type="EMBL" id="UZAN01048472">
    <property type="protein sequence ID" value="VDP86464.1"/>
    <property type="molecule type" value="Genomic_DNA"/>
</dbReference>
<reference evidence="4 5" key="2">
    <citation type="submission" date="2018-11" db="EMBL/GenBank/DDBJ databases">
        <authorList>
            <consortium name="Pathogen Informatics"/>
        </authorList>
    </citation>
    <scope>NUCLEOTIDE SEQUENCE [LARGE SCALE GENOMIC DNA]</scope>
    <source>
        <strain evidence="4 5">Egypt</strain>
    </source>
</reference>
<dbReference type="InterPro" id="IPR000215">
    <property type="entry name" value="Serpin_fam"/>
</dbReference>
<gene>
    <name evidence="4" type="ORF">ECPE_LOCUS10090</name>
</gene>
<evidence type="ECO:0000313" key="4">
    <source>
        <dbReference type="EMBL" id="VDP86464.1"/>
    </source>
</evidence>
<dbReference type="PANTHER" id="PTHR11461">
    <property type="entry name" value="SERINE PROTEASE INHIBITOR, SERPIN"/>
    <property type="match status" value="1"/>
</dbReference>
<dbReference type="Proteomes" id="UP000272942">
    <property type="component" value="Unassembled WGS sequence"/>
</dbReference>
<dbReference type="InterPro" id="IPR042185">
    <property type="entry name" value="Serpin_sf_2"/>
</dbReference>
<dbReference type="Gene3D" id="2.30.39.10">
    <property type="entry name" value="Alpha-1-antitrypsin, domain 1"/>
    <property type="match status" value="1"/>
</dbReference>
<accession>A0A183AT06</accession>
<feature type="domain" description="Serpin" evidence="3">
    <location>
        <begin position="2"/>
        <end position="309"/>
    </location>
</feature>
<name>A0A183AT06_9TREM</name>
<dbReference type="Pfam" id="PF00079">
    <property type="entry name" value="Serpin"/>
    <property type="match status" value="1"/>
</dbReference>
<dbReference type="InterPro" id="IPR023796">
    <property type="entry name" value="Serpin_dom"/>
</dbReference>
<dbReference type="WBParaSite" id="ECPE_0001012301-mRNA-1">
    <property type="protein sequence ID" value="ECPE_0001012301-mRNA-1"/>
    <property type="gene ID" value="ECPE_0001012301"/>
</dbReference>
<dbReference type="AlphaFoldDB" id="A0A183AT06"/>
<evidence type="ECO:0000256" key="1">
    <source>
        <dbReference type="ARBA" id="ARBA00009500"/>
    </source>
</evidence>
<proteinExistence type="inferred from homology"/>
<dbReference type="GO" id="GO:0004867">
    <property type="term" value="F:serine-type endopeptidase inhibitor activity"/>
    <property type="evidence" value="ECO:0007669"/>
    <property type="project" value="InterPro"/>
</dbReference>
<dbReference type="GO" id="GO:0005615">
    <property type="term" value="C:extracellular space"/>
    <property type="evidence" value="ECO:0007669"/>
    <property type="project" value="InterPro"/>
</dbReference>
<dbReference type="InterPro" id="IPR042178">
    <property type="entry name" value="Serpin_sf_1"/>
</dbReference>
<evidence type="ECO:0000256" key="2">
    <source>
        <dbReference type="RuleBase" id="RU000411"/>
    </source>
</evidence>
<dbReference type="PANTHER" id="PTHR11461:SF211">
    <property type="entry name" value="GH10112P-RELATED"/>
    <property type="match status" value="1"/>
</dbReference>
<evidence type="ECO:0000259" key="3">
    <source>
        <dbReference type="SMART" id="SM00093"/>
    </source>
</evidence>
<dbReference type="InterPro" id="IPR036186">
    <property type="entry name" value="Serpin_sf"/>
</dbReference>
<dbReference type="OrthoDB" id="671595at2759"/>
<sequence length="310" mass="34745">MKNQFVSPLGIYTALSAILVGSAGETKTELLKVLHLKKLETNGKLHEAIGRTLSKLTSSTALELLMSTGLFVRNDFDLNDTYEKHIGELYGALARRVDFRGKPDDQRKHINAWVCEKTKGKITELISPGTIYEETCLVLVNALYFKGKWYKCFDDRYTHPGDFFTLDGGSTTVQMMSQTEEFEWADLTDLDSVSLWMKFEGRVILPRFKLNTNDAWEPEKTLISLGASSLFDKKRPNLPGIRASHSLTFENFMHEAKLEVNEVGAEAVAATAFCASDSMGIHFKVDHPFMVLLIDENNIPVFAGHVTKPG</sequence>
<dbReference type="Gene3D" id="3.30.497.10">
    <property type="entry name" value="Antithrombin, subunit I, domain 2"/>
    <property type="match status" value="1"/>
</dbReference>
<evidence type="ECO:0000313" key="5">
    <source>
        <dbReference type="Proteomes" id="UP000272942"/>
    </source>
</evidence>
<dbReference type="InterPro" id="IPR023795">
    <property type="entry name" value="Serpin_CS"/>
</dbReference>
<keyword evidence="5" id="KW-1185">Reference proteome</keyword>
<protein>
    <submittedName>
        <fullName evidence="6">SERPIN domain-containing protein</fullName>
    </submittedName>
</protein>
<dbReference type="SMART" id="SM00093">
    <property type="entry name" value="SERPIN"/>
    <property type="match status" value="1"/>
</dbReference>
<organism evidence="6">
    <name type="scientific">Echinostoma caproni</name>
    <dbReference type="NCBI Taxonomy" id="27848"/>
    <lineage>
        <taxon>Eukaryota</taxon>
        <taxon>Metazoa</taxon>
        <taxon>Spiralia</taxon>
        <taxon>Lophotrochozoa</taxon>
        <taxon>Platyhelminthes</taxon>
        <taxon>Trematoda</taxon>
        <taxon>Digenea</taxon>
        <taxon>Plagiorchiida</taxon>
        <taxon>Echinostomata</taxon>
        <taxon>Echinostomatoidea</taxon>
        <taxon>Echinostomatidae</taxon>
        <taxon>Echinostoma</taxon>
    </lineage>
</organism>
<dbReference type="SUPFAM" id="SSF56574">
    <property type="entry name" value="Serpins"/>
    <property type="match status" value="1"/>
</dbReference>
<dbReference type="PROSITE" id="PS00284">
    <property type="entry name" value="SERPIN"/>
    <property type="match status" value="1"/>
</dbReference>
<reference evidence="6" key="1">
    <citation type="submission" date="2016-06" db="UniProtKB">
        <authorList>
            <consortium name="WormBaseParasite"/>
        </authorList>
    </citation>
    <scope>IDENTIFICATION</scope>
</reference>
<evidence type="ECO:0000313" key="6">
    <source>
        <dbReference type="WBParaSite" id="ECPE_0001012301-mRNA-1"/>
    </source>
</evidence>
<comment type="similarity">
    <text evidence="1 2">Belongs to the serpin family.</text>
</comment>